<dbReference type="AlphaFoldDB" id="A0A418YK55"/>
<dbReference type="GO" id="GO:0016740">
    <property type="term" value="F:transferase activity"/>
    <property type="evidence" value="ECO:0007669"/>
    <property type="project" value="UniProtKB-KW"/>
</dbReference>
<proteinExistence type="predicted"/>
<dbReference type="Gene3D" id="3.40.630.30">
    <property type="match status" value="1"/>
</dbReference>
<dbReference type="InterPro" id="IPR016181">
    <property type="entry name" value="Acyl_CoA_acyltransferase"/>
</dbReference>
<evidence type="ECO:0000313" key="2">
    <source>
        <dbReference type="Proteomes" id="UP000283255"/>
    </source>
</evidence>
<evidence type="ECO:0000313" key="1">
    <source>
        <dbReference type="EMBL" id="RJG51358.1"/>
    </source>
</evidence>
<dbReference type="SUPFAM" id="SSF55729">
    <property type="entry name" value="Acyl-CoA N-acyltransferases (Nat)"/>
    <property type="match status" value="1"/>
</dbReference>
<protein>
    <submittedName>
        <fullName evidence="1">GNAT family acetyltransferase</fullName>
    </submittedName>
</protein>
<gene>
    <name evidence="1" type="ORF">D1Z90_01080</name>
</gene>
<sequence>MSIEYRTARTEEIDEILTLHFRYQANTIDEEDKKDGFISTAFDHEHLMELIEAENGIFIALKDKKIVAYAMAASWEFWARWPMFAQMMQQLPQLEYQGQTLTTDNSYHYGPVCVDKSVRGSGVFETVFNYSLSQMALRYPILVTFINKVNPRSYSAHTGKVGLDVIQEFEFNNHQYYELARMTK</sequence>
<dbReference type="EMBL" id="QZCH01000001">
    <property type="protein sequence ID" value="RJG51358.1"/>
    <property type="molecule type" value="Genomic_DNA"/>
</dbReference>
<reference evidence="1 2" key="2">
    <citation type="submission" date="2019-01" db="EMBL/GenBank/DDBJ databases">
        <title>Motilimonas pumilus sp. nov., isolated from the gut of sea cucumber (Apostichopus japonicus).</title>
        <authorList>
            <person name="Wang F.-Q."/>
            <person name="Ren L.-H."/>
            <person name="Lin Y.-W."/>
            <person name="Sun G.-H."/>
            <person name="Du Z.-J."/>
            <person name="Zhao J.-X."/>
            <person name="Liu X.-J."/>
            <person name="Liu L.-J."/>
        </authorList>
    </citation>
    <scope>NUCLEOTIDE SEQUENCE [LARGE SCALE GENOMIC DNA]</scope>
    <source>
        <strain evidence="1 2">PLHSC7-2</strain>
    </source>
</reference>
<keyword evidence="1" id="KW-0808">Transferase</keyword>
<name>A0A418YK55_9GAMM</name>
<dbReference type="OrthoDB" id="5109343at2"/>
<comment type="caution">
    <text evidence="1">The sequence shown here is derived from an EMBL/GenBank/DDBJ whole genome shotgun (WGS) entry which is preliminary data.</text>
</comment>
<keyword evidence="2" id="KW-1185">Reference proteome</keyword>
<dbReference type="RefSeq" id="WP_119908905.1">
    <property type="nucleotide sequence ID" value="NZ_QZCH01000001.1"/>
</dbReference>
<reference evidence="1 2" key="1">
    <citation type="submission" date="2018-09" db="EMBL/GenBank/DDBJ databases">
        <authorList>
            <person name="Wang F."/>
        </authorList>
    </citation>
    <scope>NUCLEOTIDE SEQUENCE [LARGE SCALE GENOMIC DNA]</scope>
    <source>
        <strain evidence="1 2">PLHSC7-2</strain>
    </source>
</reference>
<dbReference type="Proteomes" id="UP000283255">
    <property type="component" value="Unassembled WGS sequence"/>
</dbReference>
<accession>A0A418YK55</accession>
<organism evidence="1 2">
    <name type="scientific">Motilimonas pumila</name>
    <dbReference type="NCBI Taxonomy" id="2303987"/>
    <lineage>
        <taxon>Bacteria</taxon>
        <taxon>Pseudomonadati</taxon>
        <taxon>Pseudomonadota</taxon>
        <taxon>Gammaproteobacteria</taxon>
        <taxon>Alteromonadales</taxon>
        <taxon>Alteromonadales genera incertae sedis</taxon>
        <taxon>Motilimonas</taxon>
    </lineage>
</organism>